<dbReference type="SUPFAM" id="SSF56281">
    <property type="entry name" value="Metallo-hydrolase/oxidoreductase"/>
    <property type="match status" value="1"/>
</dbReference>
<comment type="caution">
    <text evidence="6">The sequence shown here is derived from an EMBL/GenBank/DDBJ whole genome shotgun (WGS) entry which is preliminary data.</text>
</comment>
<evidence type="ECO:0000259" key="5">
    <source>
        <dbReference type="SMART" id="SM00849"/>
    </source>
</evidence>
<accession>A0A8J2ZVA6</accession>
<gene>
    <name evidence="6" type="ORF">GCM10007096_15080</name>
</gene>
<proteinExistence type="predicted"/>
<dbReference type="Proteomes" id="UP000656813">
    <property type="component" value="Unassembled WGS sequence"/>
</dbReference>
<evidence type="ECO:0000313" key="6">
    <source>
        <dbReference type="EMBL" id="GGH79726.1"/>
    </source>
</evidence>
<dbReference type="CDD" id="cd06262">
    <property type="entry name" value="metallo-hydrolase-like_MBL-fold"/>
    <property type="match status" value="1"/>
</dbReference>
<dbReference type="AlphaFoldDB" id="A0A8J2ZVA6"/>
<feature type="domain" description="Metallo-beta-lactamase" evidence="5">
    <location>
        <begin position="12"/>
        <end position="192"/>
    </location>
</feature>
<reference evidence="6" key="1">
    <citation type="journal article" date="2014" name="Int. J. Syst. Evol. Microbiol.">
        <title>Complete genome sequence of Corynebacterium casei LMG S-19264T (=DSM 44701T), isolated from a smear-ripened cheese.</title>
        <authorList>
            <consortium name="US DOE Joint Genome Institute (JGI-PGF)"/>
            <person name="Walter F."/>
            <person name="Albersmeier A."/>
            <person name="Kalinowski J."/>
            <person name="Ruckert C."/>
        </authorList>
    </citation>
    <scope>NUCLEOTIDE SEQUENCE</scope>
    <source>
        <strain evidence="6">CGMCC 1.12777</strain>
    </source>
</reference>
<keyword evidence="7" id="KW-1185">Reference proteome</keyword>
<evidence type="ECO:0000256" key="3">
    <source>
        <dbReference type="ARBA" id="ARBA00022801"/>
    </source>
</evidence>
<organism evidence="6 7">
    <name type="scientific">Pullulanibacillus pueri</name>
    <dbReference type="NCBI Taxonomy" id="1437324"/>
    <lineage>
        <taxon>Bacteria</taxon>
        <taxon>Bacillati</taxon>
        <taxon>Bacillota</taxon>
        <taxon>Bacilli</taxon>
        <taxon>Bacillales</taxon>
        <taxon>Sporolactobacillaceae</taxon>
        <taxon>Pullulanibacillus</taxon>
    </lineage>
</organism>
<dbReference type="InterPro" id="IPR051453">
    <property type="entry name" value="MBL_Glyoxalase_II"/>
</dbReference>
<dbReference type="PANTHER" id="PTHR46233">
    <property type="entry name" value="HYDROXYACYLGLUTATHIONE HYDROLASE GLOC"/>
    <property type="match status" value="1"/>
</dbReference>
<evidence type="ECO:0000256" key="1">
    <source>
        <dbReference type="ARBA" id="ARBA00001947"/>
    </source>
</evidence>
<sequence>MKWTQMPLGAIQTNAYILENDNKEALIIDPGAEAEKVMTFIKDHALKPLAILLTHAHFDHIGALEAIRNTLHLPVYLHAHEQEWLSDPEKNGSTLFPMVEACRCQPAEHVLTEEQNLQIGNFNCRVLETPGHSPGSVAYYFDDDAVVFSGDALFYGSIGRTDLYGGDQDVLIQSINDKLFSLPSHTVVAPGHGMETTIGYEKQTNPFLV</sequence>
<name>A0A8J2ZVA6_9BACL</name>
<dbReference type="GO" id="GO:0046872">
    <property type="term" value="F:metal ion binding"/>
    <property type="evidence" value="ECO:0007669"/>
    <property type="project" value="UniProtKB-KW"/>
</dbReference>
<keyword evidence="3 6" id="KW-0378">Hydrolase</keyword>
<protein>
    <submittedName>
        <fullName evidence="6">Hydroxyacylglutathione hydrolase</fullName>
    </submittedName>
</protein>
<keyword evidence="2" id="KW-0479">Metal-binding</keyword>
<evidence type="ECO:0000313" key="7">
    <source>
        <dbReference type="Proteomes" id="UP000656813"/>
    </source>
</evidence>
<comment type="cofactor">
    <cofactor evidence="1">
        <name>Zn(2+)</name>
        <dbReference type="ChEBI" id="CHEBI:29105"/>
    </cofactor>
</comment>
<reference evidence="6" key="2">
    <citation type="submission" date="2020-09" db="EMBL/GenBank/DDBJ databases">
        <authorList>
            <person name="Sun Q."/>
            <person name="Zhou Y."/>
        </authorList>
    </citation>
    <scope>NUCLEOTIDE SEQUENCE</scope>
    <source>
        <strain evidence="6">CGMCC 1.12777</strain>
    </source>
</reference>
<dbReference type="InterPro" id="IPR036866">
    <property type="entry name" value="RibonucZ/Hydroxyglut_hydro"/>
</dbReference>
<dbReference type="EMBL" id="BMFV01000008">
    <property type="protein sequence ID" value="GGH79726.1"/>
    <property type="molecule type" value="Genomic_DNA"/>
</dbReference>
<dbReference type="Pfam" id="PF00753">
    <property type="entry name" value="Lactamase_B"/>
    <property type="match status" value="1"/>
</dbReference>
<dbReference type="InterPro" id="IPR001279">
    <property type="entry name" value="Metallo-B-lactamas"/>
</dbReference>
<dbReference type="Gene3D" id="3.60.15.10">
    <property type="entry name" value="Ribonuclease Z/Hydroxyacylglutathione hydrolase-like"/>
    <property type="match status" value="1"/>
</dbReference>
<dbReference type="SMART" id="SM00849">
    <property type="entry name" value="Lactamase_B"/>
    <property type="match status" value="1"/>
</dbReference>
<evidence type="ECO:0000256" key="2">
    <source>
        <dbReference type="ARBA" id="ARBA00022723"/>
    </source>
</evidence>
<evidence type="ECO:0000256" key="4">
    <source>
        <dbReference type="ARBA" id="ARBA00022833"/>
    </source>
</evidence>
<dbReference type="RefSeq" id="WP_188496784.1">
    <property type="nucleotide sequence ID" value="NZ_BMFV01000008.1"/>
</dbReference>
<keyword evidence="4" id="KW-0862">Zinc</keyword>
<dbReference type="GO" id="GO:0016787">
    <property type="term" value="F:hydrolase activity"/>
    <property type="evidence" value="ECO:0007669"/>
    <property type="project" value="UniProtKB-KW"/>
</dbReference>
<dbReference type="PANTHER" id="PTHR46233:SF3">
    <property type="entry name" value="HYDROXYACYLGLUTATHIONE HYDROLASE GLOC"/>
    <property type="match status" value="1"/>
</dbReference>